<evidence type="ECO:0000313" key="1">
    <source>
        <dbReference type="EMBL" id="PTQ94152.1"/>
    </source>
</evidence>
<dbReference type="AlphaFoldDB" id="A0A2T5J6I3"/>
<keyword evidence="2" id="KW-1185">Reference proteome</keyword>
<dbReference type="Pfam" id="PF18143">
    <property type="entry name" value="HAD_SAK_2"/>
    <property type="match status" value="1"/>
</dbReference>
<comment type="caution">
    <text evidence="1">The sequence shown here is derived from an EMBL/GenBank/DDBJ whole genome shotgun (WGS) entry which is preliminary data.</text>
</comment>
<gene>
    <name evidence="1" type="ORF">C8P68_107218</name>
</gene>
<dbReference type="EMBL" id="QAOQ01000007">
    <property type="protein sequence ID" value="PTQ94152.1"/>
    <property type="molecule type" value="Genomic_DNA"/>
</dbReference>
<dbReference type="RefSeq" id="WP_170113668.1">
    <property type="nucleotide sequence ID" value="NZ_CP160205.1"/>
</dbReference>
<reference evidence="1 2" key="1">
    <citation type="submission" date="2018-04" db="EMBL/GenBank/DDBJ databases">
        <title>Genomic Encyclopedia of Archaeal and Bacterial Type Strains, Phase II (KMG-II): from individual species to whole genera.</title>
        <authorList>
            <person name="Goeker M."/>
        </authorList>
    </citation>
    <scope>NUCLEOTIDE SEQUENCE [LARGE SCALE GENOMIC DNA]</scope>
    <source>
        <strain evidence="1 2">DSM 26809</strain>
    </source>
</reference>
<protein>
    <submittedName>
        <fullName evidence="1">Uncharacterized protein</fullName>
    </submittedName>
</protein>
<name>A0A2T5J6I3_9SPHI</name>
<proteinExistence type="predicted"/>
<sequence>MTILLDMDGVLITEPPWKKVEIADDGFIQFNPKAAKCLSEILSVTNAAIVLTTTHRINFSLDEWMEIFRRRSLFPASISKVNDVKSVADMDDRYTEVLQWVEKFGAVQNYVIIDDDASLNKLPAYIKNKCVITKSFIGIDEQAKQRVLDILL</sequence>
<dbReference type="Proteomes" id="UP000244168">
    <property type="component" value="Unassembled WGS sequence"/>
</dbReference>
<organism evidence="1 2">
    <name type="scientific">Mucilaginibacter yixingensis</name>
    <dbReference type="NCBI Taxonomy" id="1295612"/>
    <lineage>
        <taxon>Bacteria</taxon>
        <taxon>Pseudomonadati</taxon>
        <taxon>Bacteroidota</taxon>
        <taxon>Sphingobacteriia</taxon>
        <taxon>Sphingobacteriales</taxon>
        <taxon>Sphingobacteriaceae</taxon>
        <taxon>Mucilaginibacter</taxon>
    </lineage>
</organism>
<evidence type="ECO:0000313" key="2">
    <source>
        <dbReference type="Proteomes" id="UP000244168"/>
    </source>
</evidence>
<accession>A0A2T5J6I3</accession>